<reference evidence="9" key="1">
    <citation type="journal article" date="2020" name="Stud. Mycol.">
        <title>101 Dothideomycetes genomes: a test case for predicting lifestyles and emergence of pathogens.</title>
        <authorList>
            <person name="Haridas S."/>
            <person name="Albert R."/>
            <person name="Binder M."/>
            <person name="Bloem J."/>
            <person name="Labutti K."/>
            <person name="Salamov A."/>
            <person name="Andreopoulos B."/>
            <person name="Baker S."/>
            <person name="Barry K."/>
            <person name="Bills G."/>
            <person name="Bluhm B."/>
            <person name="Cannon C."/>
            <person name="Castanera R."/>
            <person name="Culley D."/>
            <person name="Daum C."/>
            <person name="Ezra D."/>
            <person name="Gonzalez J."/>
            <person name="Henrissat B."/>
            <person name="Kuo A."/>
            <person name="Liang C."/>
            <person name="Lipzen A."/>
            <person name="Lutzoni F."/>
            <person name="Magnuson J."/>
            <person name="Mondo S."/>
            <person name="Nolan M."/>
            <person name="Ohm R."/>
            <person name="Pangilinan J."/>
            <person name="Park H.-J."/>
            <person name="Ramirez L."/>
            <person name="Alfaro M."/>
            <person name="Sun H."/>
            <person name="Tritt A."/>
            <person name="Yoshinaga Y."/>
            <person name="Zwiers L.-H."/>
            <person name="Turgeon B."/>
            <person name="Goodwin S."/>
            <person name="Spatafora J."/>
            <person name="Crous P."/>
            <person name="Grigoriev I."/>
        </authorList>
    </citation>
    <scope>NUCLEOTIDE SEQUENCE</scope>
    <source>
        <strain evidence="9">Tuck. ex Michener</strain>
    </source>
</reference>
<protein>
    <submittedName>
        <fullName evidence="9">P-loop containing nucleoside triphosphate hydrolase protein</fullName>
    </submittedName>
</protein>
<dbReference type="CDD" id="cd18791">
    <property type="entry name" value="SF2_C_RHA"/>
    <property type="match status" value="1"/>
</dbReference>
<dbReference type="Pfam" id="PF07717">
    <property type="entry name" value="OB_NTP_bind"/>
    <property type="match status" value="1"/>
</dbReference>
<dbReference type="Pfam" id="PF26026">
    <property type="entry name" value="RNA_hel_CTD"/>
    <property type="match status" value="1"/>
</dbReference>
<dbReference type="PANTHER" id="PTHR18934:SF267">
    <property type="entry name" value="ATP-DEPENDENT RNA HELICASE YLR419W-RELATED"/>
    <property type="match status" value="1"/>
</dbReference>
<dbReference type="SMART" id="SM00487">
    <property type="entry name" value="DEXDc"/>
    <property type="match status" value="1"/>
</dbReference>
<dbReference type="Gene3D" id="3.10.110.10">
    <property type="entry name" value="Ubiquitin Conjugating Enzyme"/>
    <property type="match status" value="1"/>
</dbReference>
<dbReference type="Pfam" id="PF24385">
    <property type="entry name" value="DSRM_DHX29"/>
    <property type="match status" value="1"/>
</dbReference>
<dbReference type="Pfam" id="PF00271">
    <property type="entry name" value="Helicase_C"/>
    <property type="match status" value="1"/>
</dbReference>
<dbReference type="InterPro" id="IPR014001">
    <property type="entry name" value="Helicase_ATP-bd"/>
</dbReference>
<dbReference type="PROSITE" id="PS50908">
    <property type="entry name" value="RWD"/>
    <property type="match status" value="1"/>
</dbReference>
<dbReference type="PROSITE" id="PS00690">
    <property type="entry name" value="DEAH_ATP_HELICASE"/>
    <property type="match status" value="1"/>
</dbReference>
<dbReference type="FunFam" id="3.40.50.300:FF:000868">
    <property type="entry name" value="DEAD/DEAH box helicase, putative"/>
    <property type="match status" value="1"/>
</dbReference>
<feature type="compositionally biased region" description="Basic and acidic residues" evidence="5">
    <location>
        <begin position="37"/>
        <end position="46"/>
    </location>
</feature>
<gene>
    <name evidence="9" type="ORF">EV356DRAFT_439581</name>
</gene>
<dbReference type="InterPro" id="IPR001650">
    <property type="entry name" value="Helicase_C-like"/>
</dbReference>
<organism evidence="9 10">
    <name type="scientific">Viridothelium virens</name>
    <name type="common">Speckled blister lichen</name>
    <name type="synonym">Trypethelium virens</name>
    <dbReference type="NCBI Taxonomy" id="1048519"/>
    <lineage>
        <taxon>Eukaryota</taxon>
        <taxon>Fungi</taxon>
        <taxon>Dikarya</taxon>
        <taxon>Ascomycota</taxon>
        <taxon>Pezizomycotina</taxon>
        <taxon>Dothideomycetes</taxon>
        <taxon>Dothideomycetes incertae sedis</taxon>
        <taxon>Trypetheliales</taxon>
        <taxon>Trypetheliaceae</taxon>
        <taxon>Viridothelium</taxon>
    </lineage>
</organism>
<dbReference type="PROSITE" id="PS51194">
    <property type="entry name" value="HELICASE_CTER"/>
    <property type="match status" value="1"/>
</dbReference>
<feature type="compositionally biased region" description="Pro residues" evidence="5">
    <location>
        <begin position="1"/>
        <end position="10"/>
    </location>
</feature>
<dbReference type="InterPro" id="IPR006575">
    <property type="entry name" value="RWD_dom"/>
</dbReference>
<dbReference type="Pfam" id="PF21010">
    <property type="entry name" value="HA2_C"/>
    <property type="match status" value="1"/>
</dbReference>
<dbReference type="SUPFAM" id="SSF52540">
    <property type="entry name" value="P-loop containing nucleoside triphosphate hydrolases"/>
    <property type="match status" value="1"/>
</dbReference>
<dbReference type="InterPro" id="IPR059023">
    <property type="entry name" value="RNA_hel_CTD"/>
</dbReference>
<evidence type="ECO:0000256" key="5">
    <source>
        <dbReference type="SAM" id="MobiDB-lite"/>
    </source>
</evidence>
<dbReference type="Gene3D" id="3.40.50.300">
    <property type="entry name" value="P-loop containing nucleotide triphosphate hydrolases"/>
    <property type="match status" value="2"/>
</dbReference>
<dbReference type="SMART" id="SM00490">
    <property type="entry name" value="HELICc"/>
    <property type="match status" value="1"/>
</dbReference>
<feature type="domain" description="Helicase C-terminal" evidence="8">
    <location>
        <begin position="864"/>
        <end position="1035"/>
    </location>
</feature>
<dbReference type="SUPFAM" id="SSF46934">
    <property type="entry name" value="UBA-like"/>
    <property type="match status" value="1"/>
</dbReference>
<feature type="compositionally biased region" description="Basic and acidic residues" evidence="5">
    <location>
        <begin position="220"/>
        <end position="243"/>
    </location>
</feature>
<dbReference type="FunFam" id="1.20.120.1080:FF:000002">
    <property type="entry name" value="Putative ATP-dependent RNA helicase DHX36"/>
    <property type="match status" value="1"/>
</dbReference>
<dbReference type="OrthoDB" id="5600252at2759"/>
<dbReference type="PANTHER" id="PTHR18934">
    <property type="entry name" value="ATP-DEPENDENT RNA HELICASE"/>
    <property type="match status" value="1"/>
</dbReference>
<sequence length="1393" mass="154226">MPKNPHPPRGPAKGKKRSTTASTDEDTSYIVFSNSKSEQKKGKKSETPSAAENSANVKGKSKESSNPSNQDDAAKKPDTRTLIGGASWTGKLPVTLLSEHCQKQKWHKPEYTMTKVKEGFRSSVILKTENPKTREVTTLAPFQLPPPHQELSTQPTAVEARHFAAAYALFRVGNMRSLHMSMPPKYRDLWKGTFTDLMKEDQSAGGGWKYEADPFMAKKEREEAAAAAEKRRQDIQKRRDQDSKQPGFSGSNPGDVNTKSSSGANLKGWTRAVRVEMGRKTRTQVESLVRRYGAWNPHQVSLSGIEQSKLIEEVTGLGFRRSHVEEATKICKDREEVLEWLLIHVPEDDSPAWALPENYVAGVSMATGDLKREAKIKRLSVAGYTSEVCEEVLDDHNGDELLAAQALQEALVKGGTTNEQDLGRNSNDKSIIPHQPDSLQIWKEEQDVLKSILGDRYTDPENSAEYEGCNIQLEVHQTLDQTFTLRVRRPSVGYPNKLPIISLEAKIPAYIRLSITKQAVEHARANFLGEQMLFNIVDWLEQEIPRITENPGRLSEIATKPSATSKIEGLDGDARGYSGHHRKPKPIDWTPDTTLSQIVLQEWQSKQNIPAGQQMLRVRQSLPAWKMQEAIVNTVSANQVVIISGETGSGKSTQSVQFILDDMIKRKLGGAANIICTQPRRISALGLADRVANERCSKVGDEVGYSIRGESRMTQGRTRITFVTTGVLLRRLQTSGGRTDDVVDALANVSHVVVDEVHERSLDTDFLLILLRDVLAKRKELKVILMSATLDAEIFENYFRPTVSVGRVEIEGRTHPVHDHYLDDVVRMTGFSGYSQEAIEGTNKNQTSLSGTLRSIGMAINYELIGQTVVHIDRELAGKDGAILIFLPGTAEIDKTLQVLRGIPNLTALPLHASLQSSEQRQVFPPPPRGKRKVIAATNVAETSITIEDVVAVIDAGRVKETIFDPENNMVKLEEVWASRAACKQRRGRAGRVRAGKCYKLYTQSAEMNKMAERPEPEIKRVPLEQLCLSVKAMGISNVPSFLASALTPPSSLAVENALDVLERMSALDGQELTALGRHLAMIPADLRCGKLLVYGAIFSCLEACLTIAAILTVKSPFVSPQSKREESKSARSSFGNGQGDLLCDLRAYEGWSEQRQSLTPHAVKIWCGDNFLSSQTLFDITSNRIQHLSSLKDAGFIPANYQSSRAETTKTYNSQNGNNALLRTIVAGAFNPQIARIEFPDKKFAASMSGAVELDPEARAIKYFNQENGRVFVHPSSTVFNAQAFPGSSTFMSYFSKMATSKVFIRELTPFNAYSLLLFSGSIQLDTLGRGLVIDGWLRLRGWARIGVLVSRLRLMLDEILAKKIDDPALGLEGNKVIDTVRRLVELNGLDQ</sequence>
<dbReference type="GO" id="GO:0003723">
    <property type="term" value="F:RNA binding"/>
    <property type="evidence" value="ECO:0007669"/>
    <property type="project" value="TreeGrafter"/>
</dbReference>
<dbReference type="GO" id="GO:0005524">
    <property type="term" value="F:ATP binding"/>
    <property type="evidence" value="ECO:0007669"/>
    <property type="project" value="UniProtKB-KW"/>
</dbReference>
<evidence type="ECO:0000259" key="7">
    <source>
        <dbReference type="PROSITE" id="PS51192"/>
    </source>
</evidence>
<feature type="region of interest" description="Disordered" evidence="5">
    <location>
        <begin position="566"/>
        <end position="588"/>
    </location>
</feature>
<feature type="compositionally biased region" description="Polar residues" evidence="5">
    <location>
        <begin position="47"/>
        <end position="56"/>
    </location>
</feature>
<dbReference type="Pfam" id="PF00270">
    <property type="entry name" value="DEAD"/>
    <property type="match status" value="1"/>
</dbReference>
<dbReference type="SUPFAM" id="SSF54768">
    <property type="entry name" value="dsRNA-binding domain-like"/>
    <property type="match status" value="1"/>
</dbReference>
<dbReference type="InterPro" id="IPR002464">
    <property type="entry name" value="DNA/RNA_helicase_DEAH_CS"/>
</dbReference>
<dbReference type="GO" id="GO:1990904">
    <property type="term" value="C:ribonucleoprotein complex"/>
    <property type="evidence" value="ECO:0007669"/>
    <property type="project" value="UniProtKB-ARBA"/>
</dbReference>
<dbReference type="InterPro" id="IPR009060">
    <property type="entry name" value="UBA-like_sf"/>
</dbReference>
<dbReference type="Pfam" id="PF05773">
    <property type="entry name" value="RWD"/>
    <property type="match status" value="1"/>
</dbReference>
<feature type="domain" description="Helicase ATP-binding" evidence="7">
    <location>
        <begin position="632"/>
        <end position="808"/>
    </location>
</feature>
<dbReference type="Gene3D" id="1.20.120.1080">
    <property type="match status" value="1"/>
</dbReference>
<dbReference type="CDD" id="cd17917">
    <property type="entry name" value="DEXHc_RHA-like"/>
    <property type="match status" value="1"/>
</dbReference>
<dbReference type="InterPro" id="IPR027417">
    <property type="entry name" value="P-loop_NTPase"/>
</dbReference>
<dbReference type="InterPro" id="IPR056328">
    <property type="entry name" value="DSRM_DHX29"/>
</dbReference>
<feature type="compositionally biased region" description="Polar residues" evidence="5">
    <location>
        <begin position="246"/>
        <end position="264"/>
    </location>
</feature>
<evidence type="ECO:0000313" key="9">
    <source>
        <dbReference type="EMBL" id="KAF2239043.1"/>
    </source>
</evidence>
<dbReference type="EMBL" id="ML991774">
    <property type="protein sequence ID" value="KAF2239043.1"/>
    <property type="molecule type" value="Genomic_DNA"/>
</dbReference>
<dbReference type="SMART" id="SM00847">
    <property type="entry name" value="HA2"/>
    <property type="match status" value="1"/>
</dbReference>
<dbReference type="Proteomes" id="UP000800092">
    <property type="component" value="Unassembled WGS sequence"/>
</dbReference>
<dbReference type="InterPro" id="IPR016135">
    <property type="entry name" value="UBQ-conjugating_enzyme/RWD"/>
</dbReference>
<evidence type="ECO:0000256" key="3">
    <source>
        <dbReference type="ARBA" id="ARBA00022806"/>
    </source>
</evidence>
<dbReference type="InterPro" id="IPR011709">
    <property type="entry name" value="DEAD-box_helicase_OB_fold"/>
</dbReference>
<dbReference type="FunFam" id="3.40.50.300:FF:001214">
    <property type="entry name" value="DExH-box ATP-dependent RNA helicase"/>
    <property type="match status" value="1"/>
</dbReference>
<keyword evidence="3" id="KW-0347">Helicase</keyword>
<keyword evidence="10" id="KW-1185">Reference proteome</keyword>
<proteinExistence type="predicted"/>
<feature type="region of interest" description="Disordered" evidence="5">
    <location>
        <begin position="1"/>
        <end position="86"/>
    </location>
</feature>
<dbReference type="SUPFAM" id="SSF54495">
    <property type="entry name" value="UBC-like"/>
    <property type="match status" value="1"/>
</dbReference>
<feature type="region of interest" description="Disordered" evidence="5">
    <location>
        <begin position="220"/>
        <end position="264"/>
    </location>
</feature>
<dbReference type="PROSITE" id="PS51192">
    <property type="entry name" value="HELICASE_ATP_BIND_1"/>
    <property type="match status" value="1"/>
</dbReference>
<keyword evidence="4" id="KW-0067">ATP-binding</keyword>
<keyword evidence="2 9" id="KW-0378">Hydrolase</keyword>
<dbReference type="InterPro" id="IPR011545">
    <property type="entry name" value="DEAD/DEAH_box_helicase_dom"/>
</dbReference>
<evidence type="ECO:0000256" key="2">
    <source>
        <dbReference type="ARBA" id="ARBA00022801"/>
    </source>
</evidence>
<keyword evidence="1" id="KW-0547">Nucleotide-binding</keyword>
<evidence type="ECO:0000259" key="8">
    <source>
        <dbReference type="PROSITE" id="PS51194"/>
    </source>
</evidence>
<dbReference type="GO" id="GO:0004386">
    <property type="term" value="F:helicase activity"/>
    <property type="evidence" value="ECO:0007669"/>
    <property type="project" value="UniProtKB-KW"/>
</dbReference>
<dbReference type="GO" id="GO:0016787">
    <property type="term" value="F:hydrolase activity"/>
    <property type="evidence" value="ECO:0007669"/>
    <property type="project" value="UniProtKB-KW"/>
</dbReference>
<evidence type="ECO:0000259" key="6">
    <source>
        <dbReference type="PROSITE" id="PS50908"/>
    </source>
</evidence>
<evidence type="ECO:0000256" key="1">
    <source>
        <dbReference type="ARBA" id="ARBA00022741"/>
    </source>
</evidence>
<evidence type="ECO:0000313" key="10">
    <source>
        <dbReference type="Proteomes" id="UP000800092"/>
    </source>
</evidence>
<accession>A0A6A6HNC3</accession>
<name>A0A6A6HNC3_VIRVR</name>
<evidence type="ECO:0000256" key="4">
    <source>
        <dbReference type="ARBA" id="ARBA00022840"/>
    </source>
</evidence>
<dbReference type="CDD" id="cd23827">
    <property type="entry name" value="RWD_YLR419W-like"/>
    <property type="match status" value="1"/>
</dbReference>
<dbReference type="InterPro" id="IPR007502">
    <property type="entry name" value="Helicase-assoc_dom"/>
</dbReference>
<feature type="domain" description="RWD" evidence="6">
    <location>
        <begin position="444"/>
        <end position="547"/>
    </location>
</feature>
<dbReference type="Gene3D" id="3.30.160.20">
    <property type="match status" value="1"/>
</dbReference>
<dbReference type="SMART" id="SM00591">
    <property type="entry name" value="RWD"/>
    <property type="match status" value="1"/>
</dbReference>